<organism evidence="1">
    <name type="scientific">Rhipicephalus zambeziensis</name>
    <dbReference type="NCBI Taxonomy" id="60191"/>
    <lineage>
        <taxon>Eukaryota</taxon>
        <taxon>Metazoa</taxon>
        <taxon>Ecdysozoa</taxon>
        <taxon>Arthropoda</taxon>
        <taxon>Chelicerata</taxon>
        <taxon>Arachnida</taxon>
        <taxon>Acari</taxon>
        <taxon>Parasitiformes</taxon>
        <taxon>Ixodida</taxon>
        <taxon>Ixodoidea</taxon>
        <taxon>Ixodidae</taxon>
        <taxon>Rhipicephalinae</taxon>
        <taxon>Rhipicephalus</taxon>
        <taxon>Rhipicephalus</taxon>
    </lineage>
</organism>
<name>A0A224YHS8_9ACAR</name>
<accession>A0A224YHS8</accession>
<dbReference type="AlphaFoldDB" id="A0A224YHS8"/>
<proteinExistence type="predicted"/>
<dbReference type="EMBL" id="GFPF01002378">
    <property type="protein sequence ID" value="MAA13524.1"/>
    <property type="molecule type" value="Transcribed_RNA"/>
</dbReference>
<evidence type="ECO:0000313" key="1">
    <source>
        <dbReference type="EMBL" id="MAA13524.1"/>
    </source>
</evidence>
<reference evidence="1" key="1">
    <citation type="journal article" date="2017" name="Parasit. Vectors">
        <title>Sialotranscriptomics of Rhipicephalus zambeziensis reveals intricate expression profiles of secretory proteins and suggests tight temporal transcriptional regulation during blood-feeding.</title>
        <authorList>
            <person name="de Castro M.H."/>
            <person name="de Klerk D."/>
            <person name="Pienaar R."/>
            <person name="Rees D.J.G."/>
            <person name="Mans B.J."/>
        </authorList>
    </citation>
    <scope>NUCLEOTIDE SEQUENCE</scope>
    <source>
        <tissue evidence="1">Salivary glands</tissue>
    </source>
</reference>
<sequence>MQADTHGPIRQTPVCSCCRETRLHVSVKLVPQRRGICVTDGTLVCQCQPLGTLQSHCCHVDYPIMLPHGGFTPLGGKTEIFILSFWCLANARNQTSLEIVIINDYHIVQGCGRRDTNATRFNQHCPASIHEQDCSTGP</sequence>
<protein>
    <submittedName>
        <fullName evidence="1">Uncharacterized protein</fullName>
    </submittedName>
</protein>